<evidence type="ECO:0000313" key="2">
    <source>
        <dbReference type="EMBL" id="TQV88585.1"/>
    </source>
</evidence>
<gene>
    <name evidence="2" type="ORF">FLL46_08700</name>
</gene>
<dbReference type="EMBL" id="VIKS01000004">
    <property type="protein sequence ID" value="TQV88585.1"/>
    <property type="molecule type" value="Genomic_DNA"/>
</dbReference>
<sequence>MPGLKISNLKIPSLKLEFKLLFSSIASRITLGLIFVCTILAIHLGEQSRQRVLTEQQLSDAAYQTKISEYKEQAKLPSAGSLGYYLFSPTRWYLSPWTSLFTGQSQTAYSSMPIRALALQGQIYSREILNPSWQKAGRLDLGFVLIYLMPILLGVLSITLLSEEKESNRWRMLGSIGKIGKILIWRRLMLASSTITVIGWGAILLAVIWLSIPFDLVLVWLLLIFSVYMMFWTIIAGLIISLAKGSTFNTMSYIGVWLVLTILIPASVHLHLQHQYDEKPELQATLEQRMVMNNGWDKKGETMFAEFKQQYPEYSDFKLPDRSGSWEWYYAQQHMSDVAVDKYWQHYLSQERSRIEELKKLSMLSPSIAFQLAVNRVAGSGSQDWFEQTQKISEHHQNIREFIYFYLYNGKQVDKKALENFPKFKQNKQGYQPSFIWPLIFLLLGVVLYYFVFLKLQRVSTSDS</sequence>
<keyword evidence="1" id="KW-0812">Transmembrane</keyword>
<feature type="transmembrane region" description="Helical" evidence="1">
    <location>
        <begin position="435"/>
        <end position="454"/>
    </location>
</feature>
<feature type="transmembrane region" description="Helical" evidence="1">
    <location>
        <begin position="254"/>
        <end position="272"/>
    </location>
</feature>
<proteinExistence type="predicted"/>
<dbReference type="RefSeq" id="WP_142893093.1">
    <property type="nucleotide sequence ID" value="NZ_ML660162.1"/>
</dbReference>
<evidence type="ECO:0000256" key="1">
    <source>
        <dbReference type="SAM" id="Phobius"/>
    </source>
</evidence>
<name>A0A545UGL7_9GAMM</name>
<dbReference type="Proteomes" id="UP000315439">
    <property type="component" value="Unassembled WGS sequence"/>
</dbReference>
<dbReference type="OrthoDB" id="6016419at2"/>
<dbReference type="PANTHER" id="PTHR43471">
    <property type="entry name" value="ABC TRANSPORTER PERMEASE"/>
    <property type="match status" value="1"/>
</dbReference>
<accession>A0A545UGL7</accession>
<dbReference type="InterPro" id="IPR021913">
    <property type="entry name" value="DUF3526"/>
</dbReference>
<reference evidence="2 3" key="1">
    <citation type="submission" date="2019-07" db="EMBL/GenBank/DDBJ databases">
        <title>Draft genome for Aliikangiella sp. M105.</title>
        <authorList>
            <person name="Wang G."/>
        </authorList>
    </citation>
    <scope>NUCLEOTIDE SEQUENCE [LARGE SCALE GENOMIC DNA]</scope>
    <source>
        <strain evidence="2 3">M105</strain>
    </source>
</reference>
<dbReference type="AlphaFoldDB" id="A0A545UGL7"/>
<organism evidence="2 3">
    <name type="scientific">Aliikangiella coralliicola</name>
    <dbReference type="NCBI Taxonomy" id="2592383"/>
    <lineage>
        <taxon>Bacteria</taxon>
        <taxon>Pseudomonadati</taxon>
        <taxon>Pseudomonadota</taxon>
        <taxon>Gammaproteobacteria</taxon>
        <taxon>Oceanospirillales</taxon>
        <taxon>Pleioneaceae</taxon>
        <taxon>Aliikangiella</taxon>
    </lineage>
</organism>
<feature type="transmembrane region" description="Helical" evidence="1">
    <location>
        <begin position="141"/>
        <end position="162"/>
    </location>
</feature>
<keyword evidence="3" id="KW-1185">Reference proteome</keyword>
<evidence type="ECO:0000313" key="3">
    <source>
        <dbReference type="Proteomes" id="UP000315439"/>
    </source>
</evidence>
<feature type="transmembrane region" description="Helical" evidence="1">
    <location>
        <begin position="188"/>
        <end position="212"/>
    </location>
</feature>
<feature type="transmembrane region" description="Helical" evidence="1">
    <location>
        <begin position="20"/>
        <end position="44"/>
    </location>
</feature>
<keyword evidence="1" id="KW-1133">Transmembrane helix</keyword>
<keyword evidence="1" id="KW-0472">Membrane</keyword>
<feature type="transmembrane region" description="Helical" evidence="1">
    <location>
        <begin position="218"/>
        <end position="242"/>
    </location>
</feature>
<protein>
    <submittedName>
        <fullName evidence="2">DUF3526 domain-containing protein</fullName>
    </submittedName>
</protein>
<comment type="caution">
    <text evidence="2">The sequence shown here is derived from an EMBL/GenBank/DDBJ whole genome shotgun (WGS) entry which is preliminary data.</text>
</comment>
<dbReference type="PANTHER" id="PTHR43471:SF1">
    <property type="entry name" value="ABC TRANSPORTER PERMEASE PROTEIN NOSY-RELATED"/>
    <property type="match status" value="1"/>
</dbReference>
<dbReference type="Pfam" id="PF12040">
    <property type="entry name" value="DUF3526"/>
    <property type="match status" value="1"/>
</dbReference>